<reference evidence="2 3" key="1">
    <citation type="submission" date="2019-02" db="EMBL/GenBank/DDBJ databases">
        <title>Deep-cultivation of Planctomycetes and their phenomic and genomic characterization uncovers novel biology.</title>
        <authorList>
            <person name="Wiegand S."/>
            <person name="Jogler M."/>
            <person name="Boedeker C."/>
            <person name="Pinto D."/>
            <person name="Vollmers J."/>
            <person name="Rivas-Marin E."/>
            <person name="Kohn T."/>
            <person name="Peeters S.H."/>
            <person name="Heuer A."/>
            <person name="Rast P."/>
            <person name="Oberbeckmann S."/>
            <person name="Bunk B."/>
            <person name="Jeske O."/>
            <person name="Meyerdierks A."/>
            <person name="Storesund J.E."/>
            <person name="Kallscheuer N."/>
            <person name="Luecker S."/>
            <person name="Lage O.M."/>
            <person name="Pohl T."/>
            <person name="Merkel B.J."/>
            <person name="Hornburger P."/>
            <person name="Mueller R.-W."/>
            <person name="Bruemmer F."/>
            <person name="Labrenz M."/>
            <person name="Spormann A.M."/>
            <person name="Op den Camp H."/>
            <person name="Overmann J."/>
            <person name="Amann R."/>
            <person name="Jetten M.S.M."/>
            <person name="Mascher T."/>
            <person name="Medema M.H."/>
            <person name="Devos D.P."/>
            <person name="Kaster A.-K."/>
            <person name="Ovreas L."/>
            <person name="Rohde M."/>
            <person name="Galperin M.Y."/>
            <person name="Jogler C."/>
        </authorList>
    </citation>
    <scope>NUCLEOTIDE SEQUENCE [LARGE SCALE GENOMIC DNA]</scope>
    <source>
        <strain evidence="2 3">CA12</strain>
    </source>
</reference>
<evidence type="ECO:0000256" key="1">
    <source>
        <dbReference type="SAM" id="Phobius"/>
    </source>
</evidence>
<gene>
    <name evidence="2" type="ORF">CA12_09810</name>
</gene>
<feature type="transmembrane region" description="Helical" evidence="1">
    <location>
        <begin position="72"/>
        <end position="94"/>
    </location>
</feature>
<keyword evidence="1" id="KW-0812">Transmembrane</keyword>
<dbReference type="KEGG" id="acaf:CA12_09810"/>
<evidence type="ECO:0000313" key="3">
    <source>
        <dbReference type="Proteomes" id="UP000318741"/>
    </source>
</evidence>
<dbReference type="RefSeq" id="WP_145357751.1">
    <property type="nucleotide sequence ID" value="NZ_CP036265.1"/>
</dbReference>
<dbReference type="Proteomes" id="UP000318741">
    <property type="component" value="Chromosome"/>
</dbReference>
<protein>
    <submittedName>
        <fullName evidence="2">Uncharacterized protein</fullName>
    </submittedName>
</protein>
<keyword evidence="1" id="KW-0472">Membrane</keyword>
<dbReference type="AlphaFoldDB" id="A0A517P6A3"/>
<keyword evidence="3" id="KW-1185">Reference proteome</keyword>
<dbReference type="EMBL" id="CP036265">
    <property type="protein sequence ID" value="QDT14901.1"/>
    <property type="molecule type" value="Genomic_DNA"/>
</dbReference>
<feature type="transmembrane region" description="Helical" evidence="1">
    <location>
        <begin position="101"/>
        <end position="122"/>
    </location>
</feature>
<evidence type="ECO:0000313" key="2">
    <source>
        <dbReference type="EMBL" id="QDT14901.1"/>
    </source>
</evidence>
<keyword evidence="1" id="KW-1133">Transmembrane helix</keyword>
<name>A0A517P6A3_9PLAN</name>
<accession>A0A517P6A3</accession>
<sequence length="124" mass="13131">MFARLPPRRCWIALGGSVLAAWGPWWATWVWGVTNVRCTHCVEQFGRLALFGPGLLPGHLTADWLGLDGSGWGPAVFSLAAAGAFVALLAALALSIPRARWAVWATAAASQAALAPLIVALIRM</sequence>
<organism evidence="2 3">
    <name type="scientific">Alienimonas californiensis</name>
    <dbReference type="NCBI Taxonomy" id="2527989"/>
    <lineage>
        <taxon>Bacteria</taxon>
        <taxon>Pseudomonadati</taxon>
        <taxon>Planctomycetota</taxon>
        <taxon>Planctomycetia</taxon>
        <taxon>Planctomycetales</taxon>
        <taxon>Planctomycetaceae</taxon>
        <taxon>Alienimonas</taxon>
    </lineage>
</organism>
<proteinExistence type="predicted"/>